<organism evidence="6 7">
    <name type="scientific">Corallococcus carmarthensis</name>
    <dbReference type="NCBI Taxonomy" id="2316728"/>
    <lineage>
        <taxon>Bacteria</taxon>
        <taxon>Pseudomonadati</taxon>
        <taxon>Myxococcota</taxon>
        <taxon>Myxococcia</taxon>
        <taxon>Myxococcales</taxon>
        <taxon>Cystobacterineae</taxon>
        <taxon>Myxococcaceae</taxon>
        <taxon>Corallococcus</taxon>
    </lineage>
</organism>
<dbReference type="InterPro" id="IPR029787">
    <property type="entry name" value="Nucleotide_cyclase"/>
</dbReference>
<dbReference type="PROSITE" id="PS50110">
    <property type="entry name" value="RESPONSE_REGULATORY"/>
    <property type="match status" value="3"/>
</dbReference>
<dbReference type="InterPro" id="IPR043128">
    <property type="entry name" value="Rev_trsase/Diguanyl_cyclase"/>
</dbReference>
<dbReference type="SUPFAM" id="SSF52172">
    <property type="entry name" value="CheY-like"/>
    <property type="match status" value="3"/>
</dbReference>
<dbReference type="Gene3D" id="3.40.50.2300">
    <property type="match status" value="3"/>
</dbReference>
<dbReference type="GO" id="GO:0005886">
    <property type="term" value="C:plasma membrane"/>
    <property type="evidence" value="ECO:0007669"/>
    <property type="project" value="TreeGrafter"/>
</dbReference>
<keyword evidence="3" id="KW-0597">Phosphoprotein</keyword>
<comment type="catalytic activity">
    <reaction evidence="2">
        <text>2 GTP = 3',3'-c-di-GMP + 2 diphosphate</text>
        <dbReference type="Rhea" id="RHEA:24898"/>
        <dbReference type="ChEBI" id="CHEBI:33019"/>
        <dbReference type="ChEBI" id="CHEBI:37565"/>
        <dbReference type="ChEBI" id="CHEBI:58805"/>
        <dbReference type="EC" id="2.7.7.65"/>
    </reaction>
</comment>
<feature type="modified residue" description="4-aspartylphosphate" evidence="3">
    <location>
        <position position="440"/>
    </location>
</feature>
<feature type="domain" description="Response regulatory" evidence="4">
    <location>
        <begin position="9"/>
        <end position="125"/>
    </location>
</feature>
<feature type="domain" description="GGDEF" evidence="5">
    <location>
        <begin position="547"/>
        <end position="679"/>
    </location>
</feature>
<dbReference type="SMART" id="SM00267">
    <property type="entry name" value="GGDEF"/>
    <property type="match status" value="1"/>
</dbReference>
<dbReference type="Pfam" id="PF00072">
    <property type="entry name" value="Response_reg"/>
    <property type="match status" value="3"/>
</dbReference>
<dbReference type="EC" id="2.7.7.65" evidence="1"/>
<evidence type="ECO:0000256" key="1">
    <source>
        <dbReference type="ARBA" id="ARBA00012528"/>
    </source>
</evidence>
<evidence type="ECO:0000256" key="2">
    <source>
        <dbReference type="ARBA" id="ARBA00034247"/>
    </source>
</evidence>
<dbReference type="GO" id="GO:0052621">
    <property type="term" value="F:diguanylate cyclase activity"/>
    <property type="evidence" value="ECO:0007669"/>
    <property type="project" value="UniProtKB-EC"/>
</dbReference>
<sequence length="679" mass="74271">MSTARTDKMLLFLEDDRDLQTLVCTFLRDKGYQVTPARSAAEAREVLQSKPVDAAIVDGLLPGMTGADFIRELRQTKPNLPVLFASAFWKDLKSHELLTRQLGVARVVHKPYRPEELAVWLEQLFAVVEPPPPPSESLGSMDDDEDDEPVDDFAASLALLSADYGAKLPERLASLQALFGRGRHGDAAAMEEAYSVVHKLHGTAGSYGFRDVSIAAGALEDVLQPVKTGGTLDWARVDAGFRALEDRVSLPVLTPEPEAEEAVVAAMGTLLVVDEDAAILADAKQMGDREGVRVVTARSPQEACAAVERQWVDGALLHMGSAGLATANALRAMEGHQSLPLAFSSTGAGLQERVHAAHAGASLFLPRPFTQQDFATAAERLVTARRLERAKVMVVDDDPEAVRALSQALVSDAVEVVGLENAYGLLDALAQHRPDLLLLDVQMPGPSGFDLCRILRLTPEWQELPILLITTQVGLEFRLAAFQAGADDYLAKPVLKEELRARVHARLERARLSRERTERDALTGLMLRRPFVEAVATRLSEARRSDRPLALCFLDVDHFKKVNDQHGHLAGDRVLTRLGRLLGARFRREDLRARWGGEEFVVALLGETPESAKEILSRTAEELAGMAFESDAGHTFHVTFSAGLAVAPMDGTTLDELLRVADARLYRAKENGRNRIETE</sequence>
<evidence type="ECO:0000256" key="3">
    <source>
        <dbReference type="PROSITE-ProRule" id="PRU00169"/>
    </source>
</evidence>
<evidence type="ECO:0000313" key="7">
    <source>
        <dbReference type="Proteomes" id="UP000268313"/>
    </source>
</evidence>
<dbReference type="NCBIfam" id="TIGR00254">
    <property type="entry name" value="GGDEF"/>
    <property type="match status" value="1"/>
</dbReference>
<dbReference type="PROSITE" id="PS50887">
    <property type="entry name" value="GGDEF"/>
    <property type="match status" value="1"/>
</dbReference>
<comment type="caution">
    <text evidence="3">Lacks conserved residue(s) required for the propagation of feature annotation.</text>
</comment>
<dbReference type="Gene3D" id="1.20.120.160">
    <property type="entry name" value="HPT domain"/>
    <property type="match status" value="1"/>
</dbReference>
<feature type="domain" description="Response regulatory" evidence="4">
    <location>
        <begin position="269"/>
        <end position="382"/>
    </location>
</feature>
<name>A0A3A8KHD6_9BACT</name>
<dbReference type="FunFam" id="3.30.70.270:FF:000001">
    <property type="entry name" value="Diguanylate cyclase domain protein"/>
    <property type="match status" value="1"/>
</dbReference>
<dbReference type="InterPro" id="IPR008207">
    <property type="entry name" value="Sig_transdc_His_kin_Hpt_dom"/>
</dbReference>
<dbReference type="InterPro" id="IPR000160">
    <property type="entry name" value="GGDEF_dom"/>
</dbReference>
<dbReference type="SUPFAM" id="SSF47226">
    <property type="entry name" value="Histidine-containing phosphotransfer domain, HPT domain"/>
    <property type="match status" value="1"/>
</dbReference>
<dbReference type="EMBL" id="RAWE01000037">
    <property type="protein sequence ID" value="RKH03725.1"/>
    <property type="molecule type" value="Genomic_DNA"/>
</dbReference>
<dbReference type="Pfam" id="PF00990">
    <property type="entry name" value="GGDEF"/>
    <property type="match status" value="1"/>
</dbReference>
<dbReference type="SMART" id="SM00448">
    <property type="entry name" value="REC"/>
    <property type="match status" value="3"/>
</dbReference>
<dbReference type="GO" id="GO:0043709">
    <property type="term" value="P:cell adhesion involved in single-species biofilm formation"/>
    <property type="evidence" value="ECO:0007669"/>
    <property type="project" value="TreeGrafter"/>
</dbReference>
<dbReference type="Pfam" id="PF01627">
    <property type="entry name" value="Hpt"/>
    <property type="match status" value="1"/>
</dbReference>
<gene>
    <name evidence="6" type="ORF">D7X32_13195</name>
</gene>
<reference evidence="7" key="1">
    <citation type="submission" date="2018-09" db="EMBL/GenBank/DDBJ databases">
        <authorList>
            <person name="Livingstone P.G."/>
            <person name="Whitworth D.E."/>
        </authorList>
    </citation>
    <scope>NUCLEOTIDE SEQUENCE [LARGE SCALE GENOMIC DNA]</scope>
    <source>
        <strain evidence="7">CA043D</strain>
    </source>
</reference>
<dbReference type="SUPFAM" id="SSF55073">
    <property type="entry name" value="Nucleotide cyclase"/>
    <property type="match status" value="1"/>
</dbReference>
<dbReference type="InterPro" id="IPR001789">
    <property type="entry name" value="Sig_transdc_resp-reg_receiver"/>
</dbReference>
<dbReference type="AlphaFoldDB" id="A0A3A8KHD6"/>
<dbReference type="OrthoDB" id="9778432at2"/>
<feature type="domain" description="Response regulatory" evidence="4">
    <location>
        <begin position="391"/>
        <end position="507"/>
    </location>
</feature>
<feature type="modified residue" description="4-aspartylphosphate" evidence="3">
    <location>
        <position position="58"/>
    </location>
</feature>
<dbReference type="InterPro" id="IPR011006">
    <property type="entry name" value="CheY-like_superfamily"/>
</dbReference>
<dbReference type="RefSeq" id="WP_120602884.1">
    <property type="nucleotide sequence ID" value="NZ_JABFJX010000022.1"/>
</dbReference>
<dbReference type="Gene3D" id="3.30.70.270">
    <property type="match status" value="1"/>
</dbReference>
<dbReference type="GO" id="GO:0004672">
    <property type="term" value="F:protein kinase activity"/>
    <property type="evidence" value="ECO:0007669"/>
    <property type="project" value="UniProtKB-ARBA"/>
</dbReference>
<dbReference type="PANTHER" id="PTHR45138">
    <property type="entry name" value="REGULATORY COMPONENTS OF SENSORY TRANSDUCTION SYSTEM"/>
    <property type="match status" value="1"/>
</dbReference>
<dbReference type="GO" id="GO:0000160">
    <property type="term" value="P:phosphorelay signal transduction system"/>
    <property type="evidence" value="ECO:0007669"/>
    <property type="project" value="InterPro"/>
</dbReference>
<comment type="caution">
    <text evidence="6">The sequence shown here is derived from an EMBL/GenBank/DDBJ whole genome shotgun (WGS) entry which is preliminary data.</text>
</comment>
<evidence type="ECO:0000259" key="4">
    <source>
        <dbReference type="PROSITE" id="PS50110"/>
    </source>
</evidence>
<evidence type="ECO:0000313" key="6">
    <source>
        <dbReference type="EMBL" id="RKH03725.1"/>
    </source>
</evidence>
<dbReference type="Proteomes" id="UP000268313">
    <property type="component" value="Unassembled WGS sequence"/>
</dbReference>
<dbReference type="InterPro" id="IPR050469">
    <property type="entry name" value="Diguanylate_Cyclase"/>
</dbReference>
<evidence type="ECO:0000259" key="5">
    <source>
        <dbReference type="PROSITE" id="PS50887"/>
    </source>
</evidence>
<accession>A0A3A8KHD6</accession>
<proteinExistence type="predicted"/>
<dbReference type="PANTHER" id="PTHR45138:SF9">
    <property type="entry name" value="DIGUANYLATE CYCLASE DGCM-RELATED"/>
    <property type="match status" value="1"/>
</dbReference>
<protein>
    <recommendedName>
        <fullName evidence="1">diguanylate cyclase</fullName>
        <ecNumber evidence="1">2.7.7.65</ecNumber>
    </recommendedName>
</protein>
<dbReference type="InterPro" id="IPR036641">
    <property type="entry name" value="HPT_dom_sf"/>
</dbReference>
<dbReference type="GO" id="GO:1902201">
    <property type="term" value="P:negative regulation of bacterial-type flagellum-dependent cell motility"/>
    <property type="evidence" value="ECO:0007669"/>
    <property type="project" value="TreeGrafter"/>
</dbReference>
<keyword evidence="7" id="KW-1185">Reference proteome</keyword>
<dbReference type="CDD" id="cd01949">
    <property type="entry name" value="GGDEF"/>
    <property type="match status" value="1"/>
</dbReference>